<evidence type="ECO:0000313" key="4">
    <source>
        <dbReference type="Proteomes" id="UP000290092"/>
    </source>
</evidence>
<dbReference type="EMBL" id="NXID01000003">
    <property type="protein sequence ID" value="RXK16866.1"/>
    <property type="molecule type" value="Genomic_DNA"/>
</dbReference>
<comment type="caution">
    <text evidence="3">The sequence shown here is derived from an EMBL/GenBank/DDBJ whole genome shotgun (WGS) entry which is preliminary data.</text>
</comment>
<proteinExistence type="predicted"/>
<protein>
    <recommendedName>
        <fullName evidence="2">CobN/magnesium chelatase domain-containing protein</fullName>
    </recommendedName>
</protein>
<feature type="domain" description="CobN/magnesium chelatase" evidence="2">
    <location>
        <begin position="958"/>
        <end position="1271"/>
    </location>
</feature>
<dbReference type="KEGG" id="amyt:AMYT_1176"/>
<keyword evidence="4" id="KW-1185">Reference proteome</keyword>
<evidence type="ECO:0000256" key="1">
    <source>
        <dbReference type="SAM" id="Phobius"/>
    </source>
</evidence>
<keyword evidence="1" id="KW-1133">Transmembrane helix</keyword>
<dbReference type="RefSeq" id="WP_114841624.1">
    <property type="nucleotide sequence ID" value="NZ_CP031219.1"/>
</dbReference>
<organism evidence="3 4">
    <name type="scientific">Malaciobacter mytili LMG 24559</name>
    <dbReference type="NCBI Taxonomy" id="1032238"/>
    <lineage>
        <taxon>Bacteria</taxon>
        <taxon>Pseudomonadati</taxon>
        <taxon>Campylobacterota</taxon>
        <taxon>Epsilonproteobacteria</taxon>
        <taxon>Campylobacterales</taxon>
        <taxon>Arcobacteraceae</taxon>
        <taxon>Malaciobacter</taxon>
    </lineage>
</organism>
<keyword evidence="1" id="KW-0472">Membrane</keyword>
<reference evidence="3 4" key="1">
    <citation type="submission" date="2017-09" db="EMBL/GenBank/DDBJ databases">
        <title>Genomics of the genus Arcobacter.</title>
        <authorList>
            <person name="Perez-Cataluna A."/>
            <person name="Figueras M.J."/>
            <person name="Salas-Masso N."/>
        </authorList>
    </citation>
    <scope>NUCLEOTIDE SEQUENCE [LARGE SCALE GENOMIC DNA]</scope>
    <source>
        <strain evidence="3 4">CECT 7386</strain>
    </source>
</reference>
<feature type="transmembrane region" description="Helical" evidence="1">
    <location>
        <begin position="1352"/>
        <end position="1369"/>
    </location>
</feature>
<evidence type="ECO:0000259" key="2">
    <source>
        <dbReference type="Pfam" id="PF02514"/>
    </source>
</evidence>
<gene>
    <name evidence="3" type="ORF">CP985_01540</name>
</gene>
<sequence length="1373" mass="159704">MKIISFLLLFFINIYANDILILSTNIGKISQEAKINEFINISKKYNLKVDFKFENELNKEEILNDFSKYKIIILDSLAGERSVISMYEKYNNILKKLNNIVILSFIKEENLYIKNITLEDSITFNEYWNNGGEYNFINLSIFIKNKLLKISNKTYNKAIVIPKDGIYHPKKENLIFNTLEEYAKFFKLNLQVLSKPLIAIGLHRGSIVSNNLEHINEIIKYLEEKGFQTLPFFTDVTGDDFIGKKFLTYENKTIVDVIINFQLMIINHEKLKNQYKKLNIPILHALYYSKGNIQKWYEDKHGVEFSMIPMTYIIPETIGYFDPLIISAQDKISKKLKPIPSQLYSLANKAINISNLKRKENKDKNIAIMYYNYPFGVKNMGASFLNIPQSLEEVFKALVKDGYSTTSYNEKYLIKESSKALKLIYKTDFSNIEDEIIKNDNAVLYPLSEYLKFFNKLPLKLKEEIKRVWKEPLDSQNLFCKDKKCYFVIPRKKFGNILLLPQPRRAQGNSSIEKHNSDITKDDTRLWHNPLIPISHSYLATYLYVTKQFNADAIVHFGTHGTQEWTPGKQRGLSIYDSALVVLNDTPIIYPYITNNLAEAIQAKRRGRATLISHQTPPFSLTGTYKELSEIMDLINQYNNVDKGVLKEQLKKQIIDLTIKVNINKDINFKKDMILKDFKEYLSKVEDYILSASKQAMPLGMHTFGTYPKKEHLISTLLQMLGNEFIEIVEGNKNFFTKNYQKFKESKSFKLIDNFVINNKDFKELDNQALRPYLQLARKYKEDFENTKEIKNFLRALNGEYIQTGIGGDPIRNPNSLPTGINMYGFDPSKVPTKAAYKTGSKLMKDFISNYYKENKKYPNKLTFNLWSLETMRHYGVLESQILYAMGVKPIWNETGISNKVVQNMAKAVLQSYLGESFSTWLSSFITVPMVDFVLSLTPKSWFLKAKKILEHSKATVKGEIVDVEIIPYKKLKRPRIDVVISVTGLYRDTFPQTIKILAKAVEKVSKLNEKDNYLRQNTLALEQKLNSLKNITKHEALYLSTIRVFSNKIGDYGSGVGDISKSARWKNDKRISQNYVQTLGYYYGSDVNRWGEKNVELDLYSKNLSGTDAVFFSRTSNLYGLLTSDDPFEYFGSISMAIRNIDKKSVKTYISNLRDTKNPKIEDTSTFMAKELRGRYFHPKWIKQMKEEGYSGTLGVLTVMDNFWGWQVVDPNIVRNDQWQEFVEVYINDKYNLKLPKWFENFNPNAFASFVEKIIEASRKGYFKTDEKTLKKLIALYKNLEDKYKIKTYNNKFKEFINKKVTGYGLMSIKNVPTSQQEKKVQELKKIESPLIKGHKLEKVEEKIDNKIEKLLYIFLFTLIILGALIEYRKKD</sequence>
<dbReference type="InterPro" id="IPR003672">
    <property type="entry name" value="CobN/Mg_chltase"/>
</dbReference>
<name>A0AAX2AKK8_9BACT</name>
<accession>A0AAX2AKK8</accession>
<dbReference type="PANTHER" id="PTHR44119:SF4">
    <property type="entry name" value="AEROBIC COBALTOCHELATASE SUBUNIT COBN"/>
    <property type="match status" value="1"/>
</dbReference>
<keyword evidence="1" id="KW-0812">Transmembrane</keyword>
<evidence type="ECO:0000313" key="3">
    <source>
        <dbReference type="EMBL" id="RXK16866.1"/>
    </source>
</evidence>
<dbReference type="Proteomes" id="UP000290092">
    <property type="component" value="Unassembled WGS sequence"/>
</dbReference>
<dbReference type="PANTHER" id="PTHR44119">
    <property type="entry name" value="MAGNESIUM-CHELATASE SUBUNIT CHLH, CHLOROPLASTIC"/>
    <property type="match status" value="1"/>
</dbReference>
<dbReference type="Pfam" id="PF02514">
    <property type="entry name" value="CobN-Mg_chel"/>
    <property type="match status" value="2"/>
</dbReference>
<feature type="domain" description="CobN/magnesium chelatase" evidence="2">
    <location>
        <begin position="126"/>
        <end position="897"/>
    </location>
</feature>
<dbReference type="CDD" id="cd10150">
    <property type="entry name" value="CobN_like"/>
    <property type="match status" value="1"/>
</dbReference>